<keyword evidence="3" id="KW-1185">Reference proteome</keyword>
<reference evidence="3" key="1">
    <citation type="submission" date="2017-11" db="EMBL/GenBank/DDBJ databases">
        <authorList>
            <person name="Lima N.C."/>
            <person name="Parody-Merino A.M."/>
            <person name="Battley P.F."/>
            <person name="Fidler A.E."/>
            <person name="Prosdocimi F."/>
        </authorList>
    </citation>
    <scope>NUCLEOTIDE SEQUENCE [LARGE SCALE GENOMIC DNA]</scope>
</reference>
<dbReference type="EMBL" id="KZ505678">
    <property type="protein sequence ID" value="PKU47435.1"/>
    <property type="molecule type" value="Genomic_DNA"/>
</dbReference>
<dbReference type="AlphaFoldDB" id="A0A2I0UN19"/>
<evidence type="ECO:0000313" key="3">
    <source>
        <dbReference type="Proteomes" id="UP000233556"/>
    </source>
</evidence>
<reference evidence="3" key="2">
    <citation type="submission" date="2017-12" db="EMBL/GenBank/DDBJ databases">
        <title>Genome sequence of the Bar-tailed Godwit (Limosa lapponica baueri).</title>
        <authorList>
            <person name="Lima N.C.B."/>
            <person name="Parody-Merino A.M."/>
            <person name="Battley P.F."/>
            <person name="Fidler A.E."/>
            <person name="Prosdocimi F."/>
        </authorList>
    </citation>
    <scope>NUCLEOTIDE SEQUENCE [LARGE SCALE GENOMIC DNA]</scope>
</reference>
<sequence length="160" mass="17435">MTTTSLLHHQFEMRWNNRAAATSGKVACADSIPLHSENLVAVSLQHRLCEEKLLESSSAERDLGVLVDNKLTMSQKHALVAKKANGTLGCIKKSVASRLREVILYCALVKPHLEYCVQFWDPQFKKGHGTTTESPAEGYEGSQGNGASLLQGKDETPGSV</sequence>
<dbReference type="OrthoDB" id="6777438at2759"/>
<gene>
    <name evidence="2" type="ORF">llap_2258</name>
</gene>
<name>A0A2I0UN19_LIMLA</name>
<dbReference type="PANTHER" id="PTHR33332">
    <property type="entry name" value="REVERSE TRANSCRIPTASE DOMAIN-CONTAINING PROTEIN"/>
    <property type="match status" value="1"/>
</dbReference>
<accession>A0A2I0UN19</accession>
<evidence type="ECO:0000313" key="2">
    <source>
        <dbReference type="EMBL" id="PKU47435.1"/>
    </source>
</evidence>
<protein>
    <submittedName>
        <fullName evidence="2">Uncharacterized protein</fullName>
    </submittedName>
</protein>
<organism evidence="2 3">
    <name type="scientific">Limosa lapponica baueri</name>
    <dbReference type="NCBI Taxonomy" id="1758121"/>
    <lineage>
        <taxon>Eukaryota</taxon>
        <taxon>Metazoa</taxon>
        <taxon>Chordata</taxon>
        <taxon>Craniata</taxon>
        <taxon>Vertebrata</taxon>
        <taxon>Euteleostomi</taxon>
        <taxon>Archelosauria</taxon>
        <taxon>Archosauria</taxon>
        <taxon>Dinosauria</taxon>
        <taxon>Saurischia</taxon>
        <taxon>Theropoda</taxon>
        <taxon>Coelurosauria</taxon>
        <taxon>Aves</taxon>
        <taxon>Neognathae</taxon>
        <taxon>Neoaves</taxon>
        <taxon>Charadriiformes</taxon>
        <taxon>Scolopacidae</taxon>
        <taxon>Limosa</taxon>
    </lineage>
</organism>
<dbReference type="Proteomes" id="UP000233556">
    <property type="component" value="Unassembled WGS sequence"/>
</dbReference>
<evidence type="ECO:0000256" key="1">
    <source>
        <dbReference type="SAM" id="MobiDB-lite"/>
    </source>
</evidence>
<feature type="region of interest" description="Disordered" evidence="1">
    <location>
        <begin position="127"/>
        <end position="160"/>
    </location>
</feature>
<proteinExistence type="predicted"/>